<evidence type="ECO:0008006" key="9">
    <source>
        <dbReference type="Google" id="ProtNLM"/>
    </source>
</evidence>
<dbReference type="SUPFAM" id="SSF53448">
    <property type="entry name" value="Nucleotide-diphospho-sugar transferases"/>
    <property type="match status" value="1"/>
</dbReference>
<gene>
    <name evidence="4" type="ORF">GPM918_LOCUS2268</name>
    <name evidence="5" type="ORF">OVA965_LOCUS5422</name>
    <name evidence="6" type="ORF">SRO942_LOCUS2268</name>
    <name evidence="7" type="ORF">TMI583_LOCUS5420</name>
</gene>
<dbReference type="Gene3D" id="3.90.550.10">
    <property type="entry name" value="Spore Coat Polysaccharide Biosynthesis Protein SpsA, Chain A"/>
    <property type="match status" value="1"/>
</dbReference>
<evidence type="ECO:0000313" key="5">
    <source>
        <dbReference type="EMBL" id="CAF0816512.1"/>
    </source>
</evidence>
<dbReference type="PANTHER" id="PTHR31306">
    <property type="entry name" value="ALPHA-1,6-MANNOSYLTRANSFERASE MNN11-RELATED"/>
    <property type="match status" value="1"/>
</dbReference>
<keyword evidence="3" id="KW-0808">Transferase</keyword>
<evidence type="ECO:0000256" key="3">
    <source>
        <dbReference type="ARBA" id="ARBA00022679"/>
    </source>
</evidence>
<evidence type="ECO:0000313" key="6">
    <source>
        <dbReference type="EMBL" id="CAF3560081.1"/>
    </source>
</evidence>
<reference evidence="4" key="1">
    <citation type="submission" date="2021-02" db="EMBL/GenBank/DDBJ databases">
        <authorList>
            <person name="Nowell W R."/>
        </authorList>
    </citation>
    <scope>NUCLEOTIDE SEQUENCE</scope>
</reference>
<dbReference type="GO" id="GO:0000139">
    <property type="term" value="C:Golgi membrane"/>
    <property type="evidence" value="ECO:0007669"/>
    <property type="project" value="TreeGrafter"/>
</dbReference>
<proteinExistence type="inferred from homology"/>
<dbReference type="InterPro" id="IPR008630">
    <property type="entry name" value="Glyco_trans_34"/>
</dbReference>
<comment type="caution">
    <text evidence="4">The sequence shown here is derived from an EMBL/GenBank/DDBJ whole genome shotgun (WGS) entry which is preliminary data.</text>
</comment>
<dbReference type="Proteomes" id="UP000677228">
    <property type="component" value="Unassembled WGS sequence"/>
</dbReference>
<dbReference type="PANTHER" id="PTHR31306:SF3">
    <property type="entry name" value="NUCLEOTIDE-DIPHOSPHO-SUGAR TRANSFERASE DOMAIN-CONTAINING PROTEIN"/>
    <property type="match status" value="1"/>
</dbReference>
<dbReference type="InterPro" id="IPR029044">
    <property type="entry name" value="Nucleotide-diphossugar_trans"/>
</dbReference>
<dbReference type="Proteomes" id="UP000682733">
    <property type="component" value="Unassembled WGS sequence"/>
</dbReference>
<dbReference type="EMBL" id="CAJOBC010000246">
    <property type="protein sequence ID" value="CAF3560081.1"/>
    <property type="molecule type" value="Genomic_DNA"/>
</dbReference>
<name>A0A813R8G7_9BILA</name>
<accession>A0A813R8G7</accession>
<protein>
    <recommendedName>
        <fullName evidence="9">Nucleotide-diphospho-sugar transferase domain-containing protein</fullName>
    </recommendedName>
</protein>
<evidence type="ECO:0000313" key="4">
    <source>
        <dbReference type="EMBL" id="CAF0777367.1"/>
    </source>
</evidence>
<keyword evidence="8" id="KW-1185">Reference proteome</keyword>
<dbReference type="EMBL" id="CAJOBA010001521">
    <property type="protein sequence ID" value="CAF3600598.1"/>
    <property type="molecule type" value="Genomic_DNA"/>
</dbReference>
<dbReference type="Proteomes" id="UP000681722">
    <property type="component" value="Unassembled WGS sequence"/>
</dbReference>
<dbReference type="OrthoDB" id="3763672at2759"/>
<sequence length="295" mass="35003">MLSKSPSEDYPCSDQYLNGADLISKLFADNNNEFFEWPTNQFYETRPRICIVHADTRSLNTIYDANNKNLDPQMLSFDSFNSYYTQFYALIHGYDFKRIKVPTISNRHQTWTRLKGIYDTLHKYDIVVHFDGDAFVRNLSISLESLMEYWNFTENSHFLQAVAIGNKNHSNCGFWIIRNSRLSRQKLLDLIECPEKIKGCERWRNHFAHEQTAWNKYFRHTMKQGEEFIVVPQDEANGWPGRGGRFVVHGWGKKYQIKKWMTAEIVREMMILMHKFMNNHYVPCSTWEKSKTSCD</sequence>
<dbReference type="GO" id="GO:0016757">
    <property type="term" value="F:glycosyltransferase activity"/>
    <property type="evidence" value="ECO:0007669"/>
    <property type="project" value="UniProtKB-KW"/>
</dbReference>
<evidence type="ECO:0000313" key="8">
    <source>
        <dbReference type="Proteomes" id="UP000663829"/>
    </source>
</evidence>
<evidence type="ECO:0000313" key="7">
    <source>
        <dbReference type="EMBL" id="CAF3600598.1"/>
    </source>
</evidence>
<dbReference type="AlphaFoldDB" id="A0A813R8G7"/>
<dbReference type="EMBL" id="CAJNOQ010000246">
    <property type="protein sequence ID" value="CAF0777367.1"/>
    <property type="molecule type" value="Genomic_DNA"/>
</dbReference>
<keyword evidence="2" id="KW-0328">Glycosyltransferase</keyword>
<dbReference type="GO" id="GO:0006487">
    <property type="term" value="P:protein N-linked glycosylation"/>
    <property type="evidence" value="ECO:0007669"/>
    <property type="project" value="TreeGrafter"/>
</dbReference>
<organism evidence="4 8">
    <name type="scientific">Didymodactylos carnosus</name>
    <dbReference type="NCBI Taxonomy" id="1234261"/>
    <lineage>
        <taxon>Eukaryota</taxon>
        <taxon>Metazoa</taxon>
        <taxon>Spiralia</taxon>
        <taxon>Gnathifera</taxon>
        <taxon>Rotifera</taxon>
        <taxon>Eurotatoria</taxon>
        <taxon>Bdelloidea</taxon>
        <taxon>Philodinida</taxon>
        <taxon>Philodinidae</taxon>
        <taxon>Didymodactylos</taxon>
    </lineage>
</organism>
<dbReference type="Proteomes" id="UP000663829">
    <property type="component" value="Unassembled WGS sequence"/>
</dbReference>
<comment type="similarity">
    <text evidence="1">Belongs to the glycosyltransferase 34 family.</text>
</comment>
<evidence type="ECO:0000256" key="2">
    <source>
        <dbReference type="ARBA" id="ARBA00022676"/>
    </source>
</evidence>
<evidence type="ECO:0000256" key="1">
    <source>
        <dbReference type="ARBA" id="ARBA00005664"/>
    </source>
</evidence>
<dbReference type="EMBL" id="CAJNOK010001521">
    <property type="protein sequence ID" value="CAF0816512.1"/>
    <property type="molecule type" value="Genomic_DNA"/>
</dbReference>